<feature type="disulfide bond" description="Redox-active" evidence="9">
    <location>
        <begin position="30"/>
        <end position="33"/>
    </location>
</feature>
<evidence type="ECO:0000256" key="5">
    <source>
        <dbReference type="ARBA" id="ARBA00023157"/>
    </source>
</evidence>
<evidence type="ECO:0000256" key="4">
    <source>
        <dbReference type="ARBA" id="ARBA00022982"/>
    </source>
</evidence>
<dbReference type="SUPFAM" id="SSF52833">
    <property type="entry name" value="Thioredoxin-like"/>
    <property type="match status" value="1"/>
</dbReference>
<dbReference type="CDD" id="cd02947">
    <property type="entry name" value="TRX_family"/>
    <property type="match status" value="1"/>
</dbReference>
<evidence type="ECO:0000256" key="7">
    <source>
        <dbReference type="NCBIfam" id="TIGR01068"/>
    </source>
</evidence>
<dbReference type="GO" id="GO:0045454">
    <property type="term" value="P:cell redox homeostasis"/>
    <property type="evidence" value="ECO:0007669"/>
    <property type="project" value="TreeGrafter"/>
</dbReference>
<dbReference type="GO" id="GO:0005829">
    <property type="term" value="C:cytosol"/>
    <property type="evidence" value="ECO:0007669"/>
    <property type="project" value="TreeGrafter"/>
</dbReference>
<dbReference type="AlphaFoldDB" id="A0A919Y0B5"/>
<dbReference type="GO" id="GO:0015035">
    <property type="term" value="F:protein-disulfide reductase activity"/>
    <property type="evidence" value="ECO:0007669"/>
    <property type="project" value="UniProtKB-UniRule"/>
</dbReference>
<evidence type="ECO:0000256" key="1">
    <source>
        <dbReference type="ARBA" id="ARBA00008987"/>
    </source>
</evidence>
<dbReference type="PANTHER" id="PTHR45663:SF11">
    <property type="entry name" value="GEO12009P1"/>
    <property type="match status" value="1"/>
</dbReference>
<reference evidence="11" key="1">
    <citation type="submission" date="2021-03" db="EMBL/GenBank/DDBJ databases">
        <title>Antimicrobial resistance genes in bacteria isolated from Japanese honey, and their potential for conferring macrolide and lincosamide resistance in the American foulbrood pathogen Paenibacillus larvae.</title>
        <authorList>
            <person name="Okamoto M."/>
            <person name="Kumagai M."/>
            <person name="Kanamori H."/>
            <person name="Takamatsu D."/>
        </authorList>
    </citation>
    <scope>NUCLEOTIDE SEQUENCE</scope>
    <source>
        <strain evidence="11">J41TS4</strain>
    </source>
</reference>
<dbReference type="InterPro" id="IPR013766">
    <property type="entry name" value="Thioredoxin_domain"/>
</dbReference>
<dbReference type="RefSeq" id="WP_301626941.1">
    <property type="nucleotide sequence ID" value="NZ_BORS01000006.1"/>
</dbReference>
<dbReference type="Proteomes" id="UP000678895">
    <property type="component" value="Unassembled WGS sequence"/>
</dbReference>
<accession>A0A919Y0B5</accession>
<keyword evidence="4" id="KW-0249">Electron transport</keyword>
<gene>
    <name evidence="11" type="ORF">J41TS4_20020</name>
</gene>
<dbReference type="FunFam" id="3.40.30.10:FF:000001">
    <property type="entry name" value="Thioredoxin"/>
    <property type="match status" value="1"/>
</dbReference>
<proteinExistence type="inferred from homology"/>
<keyword evidence="5 9" id="KW-1015">Disulfide bond</keyword>
<dbReference type="NCBIfam" id="TIGR01068">
    <property type="entry name" value="thioredoxin"/>
    <property type="match status" value="1"/>
</dbReference>
<sequence>MAIQHAIDSTFKEMVQTEGTTVVNFWAAWCGPCRVFAPVLEEFEKEANDSIKVVKVNVDENPVTSSQFQIMSIPTTIIFKDGQPLYKEIGILSKGALQQLVASK</sequence>
<dbReference type="PANTHER" id="PTHR45663">
    <property type="entry name" value="GEO12009P1"/>
    <property type="match status" value="1"/>
</dbReference>
<evidence type="ECO:0000256" key="9">
    <source>
        <dbReference type="PIRSR" id="PIRSR000077-4"/>
    </source>
</evidence>
<keyword evidence="12" id="KW-1185">Reference proteome</keyword>
<evidence type="ECO:0000313" key="11">
    <source>
        <dbReference type="EMBL" id="GIO42244.1"/>
    </source>
</evidence>
<dbReference type="Pfam" id="PF00085">
    <property type="entry name" value="Thioredoxin"/>
    <property type="match status" value="1"/>
</dbReference>
<dbReference type="Gene3D" id="3.40.30.10">
    <property type="entry name" value="Glutaredoxin"/>
    <property type="match status" value="1"/>
</dbReference>
<keyword evidence="6 9" id="KW-0676">Redox-active center</keyword>
<protein>
    <recommendedName>
        <fullName evidence="2 7">Thioredoxin</fullName>
    </recommendedName>
</protein>
<keyword evidence="3" id="KW-0813">Transport</keyword>
<evidence type="ECO:0000256" key="6">
    <source>
        <dbReference type="ARBA" id="ARBA00023284"/>
    </source>
</evidence>
<dbReference type="PIRSF" id="PIRSF000077">
    <property type="entry name" value="Thioredoxin"/>
    <property type="match status" value="1"/>
</dbReference>
<dbReference type="InterPro" id="IPR005746">
    <property type="entry name" value="Thioredoxin"/>
</dbReference>
<evidence type="ECO:0000256" key="8">
    <source>
        <dbReference type="PIRNR" id="PIRNR000077"/>
    </source>
</evidence>
<dbReference type="InterPro" id="IPR017937">
    <property type="entry name" value="Thioredoxin_CS"/>
</dbReference>
<dbReference type="EMBL" id="BORS01000006">
    <property type="protein sequence ID" value="GIO42244.1"/>
    <property type="molecule type" value="Genomic_DNA"/>
</dbReference>
<dbReference type="PROSITE" id="PS00194">
    <property type="entry name" value="THIOREDOXIN_1"/>
    <property type="match status" value="1"/>
</dbReference>
<evidence type="ECO:0000259" key="10">
    <source>
        <dbReference type="PROSITE" id="PS51352"/>
    </source>
</evidence>
<evidence type="ECO:0000256" key="3">
    <source>
        <dbReference type="ARBA" id="ARBA00022448"/>
    </source>
</evidence>
<evidence type="ECO:0000313" key="12">
    <source>
        <dbReference type="Proteomes" id="UP000678895"/>
    </source>
</evidence>
<comment type="caution">
    <text evidence="11">The sequence shown here is derived from an EMBL/GenBank/DDBJ whole genome shotgun (WGS) entry which is preliminary data.</text>
</comment>
<dbReference type="PROSITE" id="PS51352">
    <property type="entry name" value="THIOREDOXIN_2"/>
    <property type="match status" value="1"/>
</dbReference>
<comment type="similarity">
    <text evidence="1 8">Belongs to the thioredoxin family.</text>
</comment>
<dbReference type="InterPro" id="IPR036249">
    <property type="entry name" value="Thioredoxin-like_sf"/>
</dbReference>
<name>A0A919Y0B5_9BACL</name>
<evidence type="ECO:0000256" key="2">
    <source>
        <dbReference type="ARBA" id="ARBA00020570"/>
    </source>
</evidence>
<organism evidence="11 12">
    <name type="scientific">Paenibacillus apis</name>
    <dbReference type="NCBI Taxonomy" id="1792174"/>
    <lineage>
        <taxon>Bacteria</taxon>
        <taxon>Bacillati</taxon>
        <taxon>Bacillota</taxon>
        <taxon>Bacilli</taxon>
        <taxon>Bacillales</taxon>
        <taxon>Paenibacillaceae</taxon>
        <taxon>Paenibacillus</taxon>
    </lineage>
</organism>
<feature type="domain" description="Thioredoxin" evidence="10">
    <location>
        <begin position="1"/>
        <end position="104"/>
    </location>
</feature>
<dbReference type="PRINTS" id="PR00421">
    <property type="entry name" value="THIOREDOXIN"/>
</dbReference>